<feature type="domain" description="RZZ complex subunit KNTC1/ROD C-terminal" evidence="1">
    <location>
        <begin position="1489"/>
        <end position="1962"/>
    </location>
</feature>
<dbReference type="InterPro" id="IPR019527">
    <property type="entry name" value="RZZ-complex_KNTC1/ROD_C"/>
</dbReference>
<name>A0ABN7AXE8_9HEMI</name>
<sequence length="1971" mass="224722">MSEWGRVDCGFASADETVNFGTRAFARGDSIIYEASTVATIHATSSRNDHLLPVTRSQTCKNGVAVAIDKTFMFFNPEFDSVAVLVNFESPINATVETNDGTSVCLSLVDGSIIRVDLESKKTVLFSAECLPEEARSSHVIKFVTDCDNALYSIHKNGCIVNLKKLLDSVEFGSSDFLQVDKQSFTDGFQIEQTPDDILGPLVSASDLMIREPDGSLLCVYFCDKDYLYCWSKGKMLKCASLSMVGEIVKIEATSDARHIICLTVDGELLLMCQKTLTFLTIITNEEVIDFTLTATSVGESLDRAVTFSIVYYTKSLHINMFDLQSLTSKFKLKVGENALLIDQPTNYEGVLFFESPKNKTIDKLLLKVIDQVCPEERLQRLCQRGKFREAREFALTFKLDQEYVLKSEVQSLMGTLPLLNRFDEHDINASFSTLMSTLENIKDLKFVAEVCMKTVPPDVSKTQQLIDYALSRFRGLDENQRAALVPVVDQIRSLHVTFVTFLRVSGDEPTPDEWLSFSSRNPLLIYKNFISQGKMDEASIVCRRHQHRIKKELSLEMTTSILQSVPARISLDSAIDFVNTFVPILMRAQPKALTNVINFIKSKALMLEKQEPRTWLEKAINFTESAIDIMCNNIQSKNYGPEMIPMLTSMNLPTYPINQLETFLRHLKAIASLRHDHNIEINYDAYCSGLDNEVSAKELLLRLFDLVPVRGVEKFVTQFVPSFSANLYKEISSVISSYVLDSIACSTRRSRYLYYHGGHREARHIAFTNCITKLEDKLKTIMCVVDFADVPWSDQMAQLVESALSIKHPMVISLEEVTNRLPQKLILKKYGFSLSVDTSDIRVILKRIFETGGDLTALLEDAKQLVVPNSEDALDPYIILLYHSMKTSGMDEALDIVQSQLGQEEILSVTESFLSIVNSELKIMERMEQKKEFQEKILPAISKLSRFPEDHLPSRGSVRHIKAVCTLNDDYGTNYRWNDLFRSGPLGILDECTKNLVDREEDKDTLLVKATNTARLLSEPEDLGLVELADVCLQRSKADIALVALRRVSDNDRIYETHGDRISKLLITAIVNLFNSCNIPDKQLLNVLCTVAVQNMAQAEDHSLPFYNNFLRLCKIFSVSNVKPTWSSCYIDPLDSPFFQLTDSIYNSLLTSFKVLRNEENQENGVQLQDELLRTCQSLPKDLISLSRIHELTLLLVKENLIERTNLKEIKLATSLICKNVIMNIFSNNSRKTDLRLSLAMLSNFAPDQILQWLHYLAKHKRDMKFSKNMSTAVKFYCQEHQAVIGRNHEFNLIAQYFIQLDKVSSWSLKAYRHGIPYREALADTVEEQLRFLNRLITVNDITLNDLEKYCRDMGLDVQECYTVYVKHALLSWTPVYKTFKTSSGRREIIFEENTVTLGIKCQSVMKKIVNPQDFVKTLMKKDFWEQINTYYYEVYLTIFEMASTLWPGKVSQYMFALRFLKAYTRIGAIQEEESTDWLTSNPGSSSVPEIAYYRLPYRSIPFSILLIQPEISLDTYTKWRCAPPMILDPKIDRDCICSLAISNLKKTEQPETSGWNFHHKKGELLEKIMQCVDQMSNIETAVASLYFVVNYVMPPGVDQVQAAQQCYLKAETWRREDRSEVANNKFVKAEKKYFTVSTQHILHSCGLGKPDYLSMATEPTRLIMELYSDPSIIQSNVINMPSINEAVERIIALHELDRVKITLELLNQWLQPEAALQATMNESMLNVSEESDEEHIKRACYLLVGNKHFDEIERYLVGQAFPRNLEIKTKSPGVSSRAIRILMNTHTAEHLEQITARDFNSIKDYLQVVDILGELEKFGVVYSVAGFELSNKKDIVANLLQYKHCSSVRLAWRISRCYSIADVQYTTRILSMMRALEMVSDLAEALLEIPASQADEDVMKSCWNKVIMAAMLRAERGEGSFDDLEVKNVVNILHSCPDLSFLDLPSVYAFFKKINNPDMVKFLEYFVRP</sequence>
<dbReference type="EMBL" id="AP028915">
    <property type="protein sequence ID" value="BES96638.1"/>
    <property type="molecule type" value="Genomic_DNA"/>
</dbReference>
<evidence type="ECO:0000259" key="4">
    <source>
        <dbReference type="Pfam" id="PF24516"/>
    </source>
</evidence>
<dbReference type="PANTHER" id="PTHR15688">
    <property type="entry name" value="KINETOCHORE-ASSOCIATED PROTEIN 1"/>
    <property type="match status" value="1"/>
</dbReference>
<dbReference type="InterPro" id="IPR052802">
    <property type="entry name" value="KNTC1"/>
</dbReference>
<dbReference type="Pfam" id="PF10493">
    <property type="entry name" value="Rod_C"/>
    <property type="match status" value="1"/>
</dbReference>
<organism evidence="6 7">
    <name type="scientific">Nesidiocoris tenuis</name>
    <dbReference type="NCBI Taxonomy" id="355587"/>
    <lineage>
        <taxon>Eukaryota</taxon>
        <taxon>Metazoa</taxon>
        <taxon>Ecdysozoa</taxon>
        <taxon>Arthropoda</taxon>
        <taxon>Hexapoda</taxon>
        <taxon>Insecta</taxon>
        <taxon>Pterygota</taxon>
        <taxon>Neoptera</taxon>
        <taxon>Paraneoptera</taxon>
        <taxon>Hemiptera</taxon>
        <taxon>Heteroptera</taxon>
        <taxon>Panheteroptera</taxon>
        <taxon>Cimicomorpha</taxon>
        <taxon>Miridae</taxon>
        <taxon>Dicyphina</taxon>
        <taxon>Nesidiocoris</taxon>
    </lineage>
</organism>
<dbReference type="Pfam" id="PF24515">
    <property type="entry name" value="ARM_KNTC1_3rd"/>
    <property type="match status" value="1"/>
</dbReference>
<dbReference type="InterPro" id="IPR055403">
    <property type="entry name" value="ARM_KNTC1_1st"/>
</dbReference>
<evidence type="ECO:0000259" key="3">
    <source>
        <dbReference type="Pfam" id="PF24515"/>
    </source>
</evidence>
<evidence type="ECO:0000313" key="7">
    <source>
        <dbReference type="Proteomes" id="UP001307889"/>
    </source>
</evidence>
<feature type="domain" description="KNTC1 second ARM-repeats" evidence="4">
    <location>
        <begin position="738"/>
        <end position="900"/>
    </location>
</feature>
<feature type="domain" description="KNTC1 N-terminal" evidence="2">
    <location>
        <begin position="32"/>
        <end position="359"/>
    </location>
</feature>
<dbReference type="Pfam" id="PF24516">
    <property type="entry name" value="ARM_KNTC1_2nd"/>
    <property type="match status" value="1"/>
</dbReference>
<evidence type="ECO:0000259" key="1">
    <source>
        <dbReference type="Pfam" id="PF10493"/>
    </source>
</evidence>
<keyword evidence="7" id="KW-1185">Reference proteome</keyword>
<reference evidence="6 7" key="1">
    <citation type="submission" date="2023-09" db="EMBL/GenBank/DDBJ databases">
        <title>Nesidiocoris tenuis whole genome shotgun sequence.</title>
        <authorList>
            <person name="Shibata T."/>
            <person name="Shimoda M."/>
            <person name="Kobayashi T."/>
            <person name="Uehara T."/>
        </authorList>
    </citation>
    <scope>NUCLEOTIDE SEQUENCE [LARGE SCALE GENOMIC DNA]</scope>
    <source>
        <strain evidence="6 7">Japan</strain>
    </source>
</reference>
<evidence type="ECO:0000259" key="5">
    <source>
        <dbReference type="Pfam" id="PF24520"/>
    </source>
</evidence>
<dbReference type="InterPro" id="IPR055405">
    <property type="entry name" value="ARM_KNTC1_3rd"/>
</dbReference>
<dbReference type="Pfam" id="PF24506">
    <property type="entry name" value="KNTC1_N"/>
    <property type="match status" value="1"/>
</dbReference>
<dbReference type="InterPro" id="IPR055404">
    <property type="entry name" value="ARM_KNTC1_2nd"/>
</dbReference>
<evidence type="ECO:0000313" key="6">
    <source>
        <dbReference type="EMBL" id="BES96638.1"/>
    </source>
</evidence>
<feature type="domain" description="KNTC1 first ARM-repeats" evidence="5">
    <location>
        <begin position="381"/>
        <end position="621"/>
    </location>
</feature>
<feature type="domain" description="KNTC1 third ARM-repeats" evidence="3">
    <location>
        <begin position="1220"/>
        <end position="1440"/>
    </location>
</feature>
<proteinExistence type="predicted"/>
<protein>
    <submittedName>
        <fullName evidence="6">Rough deal protein C-terminal region</fullName>
    </submittedName>
</protein>
<evidence type="ECO:0000259" key="2">
    <source>
        <dbReference type="Pfam" id="PF24506"/>
    </source>
</evidence>
<dbReference type="Proteomes" id="UP001307889">
    <property type="component" value="Chromosome 7"/>
</dbReference>
<gene>
    <name evidence="6" type="ORF">NTJ_09450</name>
</gene>
<dbReference type="Pfam" id="PF24520">
    <property type="entry name" value="ARM_KNTC1_1st"/>
    <property type="match status" value="1"/>
</dbReference>
<dbReference type="PANTHER" id="PTHR15688:SF1">
    <property type="entry name" value="KINETOCHORE-ASSOCIATED PROTEIN 1"/>
    <property type="match status" value="1"/>
</dbReference>
<dbReference type="InterPro" id="IPR055402">
    <property type="entry name" value="KNTC1_N"/>
</dbReference>
<accession>A0ABN7AXE8</accession>